<feature type="domain" description="CNNM transmembrane" evidence="13">
    <location>
        <begin position="2"/>
        <end position="206"/>
    </location>
</feature>
<dbReference type="AlphaFoldDB" id="A0A0I9UJD4"/>
<feature type="transmembrane region" description="Helical" evidence="11">
    <location>
        <begin position="139"/>
        <end position="158"/>
    </location>
</feature>
<keyword evidence="6 10" id="KW-1133">Transmembrane helix</keyword>
<evidence type="ECO:0000256" key="4">
    <source>
        <dbReference type="ARBA" id="ARBA00022692"/>
    </source>
</evidence>
<keyword evidence="15" id="KW-1185">Reference proteome</keyword>
<dbReference type="PATRIC" id="fig|29311.18.peg.3363"/>
<evidence type="ECO:0000256" key="1">
    <source>
        <dbReference type="ARBA" id="ARBA00004651"/>
    </source>
</evidence>
<name>A0A0I9UJD4_9MYCO</name>
<evidence type="ECO:0000256" key="7">
    <source>
        <dbReference type="ARBA" id="ARBA00023122"/>
    </source>
</evidence>
<dbReference type="PANTHER" id="PTHR43099">
    <property type="entry name" value="UPF0053 PROTEIN YRKA"/>
    <property type="match status" value="1"/>
</dbReference>
<dbReference type="InterPro" id="IPR002550">
    <property type="entry name" value="CNNM"/>
</dbReference>
<keyword evidence="4 10" id="KW-0812">Transmembrane</keyword>
<dbReference type="Pfam" id="PF00571">
    <property type="entry name" value="CBS"/>
    <property type="match status" value="2"/>
</dbReference>
<dbReference type="GO" id="GO:0050660">
    <property type="term" value="F:flavin adenine dinucleotide binding"/>
    <property type="evidence" value="ECO:0007669"/>
    <property type="project" value="InterPro"/>
</dbReference>
<dbReference type="OrthoDB" id="110231at2"/>
<feature type="domain" description="CBS" evidence="12">
    <location>
        <begin position="287"/>
        <end position="347"/>
    </location>
</feature>
<dbReference type="RefSeq" id="WP_047314176.1">
    <property type="nucleotide sequence ID" value="NZ_LDPQ01000004.1"/>
</dbReference>
<evidence type="ECO:0000256" key="3">
    <source>
        <dbReference type="ARBA" id="ARBA00022475"/>
    </source>
</evidence>
<protein>
    <submittedName>
        <fullName evidence="14">Membrane protein</fullName>
    </submittedName>
</protein>
<dbReference type="InterPro" id="IPR005170">
    <property type="entry name" value="Transptr-assoc_dom"/>
</dbReference>
<dbReference type="STRING" id="1202450.B586_11765"/>
<dbReference type="SUPFAM" id="SSF56176">
    <property type="entry name" value="FAD-binding/transporter-associated domain-like"/>
    <property type="match status" value="1"/>
</dbReference>
<dbReference type="InterPro" id="IPR046342">
    <property type="entry name" value="CBS_dom_sf"/>
</dbReference>
<evidence type="ECO:0000256" key="9">
    <source>
        <dbReference type="PROSITE-ProRule" id="PRU00703"/>
    </source>
</evidence>
<evidence type="ECO:0000256" key="2">
    <source>
        <dbReference type="ARBA" id="ARBA00006337"/>
    </source>
</evidence>
<evidence type="ECO:0000259" key="12">
    <source>
        <dbReference type="PROSITE" id="PS51371"/>
    </source>
</evidence>
<comment type="caution">
    <text evidence="14">The sequence shown here is derived from an EMBL/GenBank/DDBJ whole genome shotgun (WGS) entry which is preliminary data.</text>
</comment>
<sequence>MNVAVTLGSLVAIGLLIFGNAVFVAAEFSLTALDRSTVEANARGGTRREDRCIRRAHHKLSFQLSGAQLGISIATLATGYLTEPMMTDLPHPALDAIGIPDRATDWITAFLALVIVTSVSMVFGELVPKYLAVARPLRTARAVVGVQLLFSLLLTPAIRLTNWAANCIVRNLGIEPAEELRSARSPQELLSLVRTSARSGALDAATASLVRRSLQFGALTAAELMTPRSKIVALQTDQTVTDLVAVAAESGFSRFPIVDGDLDATVGIVHVKQVFEVPPADRAGTLLTTVAKPVTVVPSTLDGDAVMAQIRADGLQTALVVDEYGGTAGMVTVEDLIEEIVGDVRDEHDDATPDVVAAGNGWQVSGLLRIDEVAAATGYRAPEGPYETIGGLVLRELGHIPAVGETVELTALDTDGLSDASARWQATVVGMDGRRIDLLALTELGSQPGDHHKSSPGRG</sequence>
<feature type="transmembrane region" description="Helical" evidence="11">
    <location>
        <begin position="106"/>
        <end position="127"/>
    </location>
</feature>
<dbReference type="PANTHER" id="PTHR43099:SF6">
    <property type="entry name" value="UPF0053 PROTEIN RV1842C"/>
    <property type="match status" value="1"/>
</dbReference>
<proteinExistence type="inferred from homology"/>
<accession>A0A0I9UJD4</accession>
<evidence type="ECO:0000259" key="13">
    <source>
        <dbReference type="PROSITE" id="PS51846"/>
    </source>
</evidence>
<feature type="transmembrane region" description="Helical" evidence="11">
    <location>
        <begin position="6"/>
        <end position="26"/>
    </location>
</feature>
<comment type="similarity">
    <text evidence="2">Belongs to the UPF0053 family.</text>
</comment>
<dbReference type="CDD" id="cd04590">
    <property type="entry name" value="CBS_pair_CorC_HlyC_assoc"/>
    <property type="match status" value="1"/>
</dbReference>
<evidence type="ECO:0000256" key="11">
    <source>
        <dbReference type="SAM" id="Phobius"/>
    </source>
</evidence>
<dbReference type="InterPro" id="IPR051676">
    <property type="entry name" value="UPF0053_domain"/>
</dbReference>
<dbReference type="InterPro" id="IPR044751">
    <property type="entry name" value="Ion_transp-like_CBS"/>
</dbReference>
<dbReference type="InterPro" id="IPR016169">
    <property type="entry name" value="FAD-bd_PCMH_sub2"/>
</dbReference>
<evidence type="ECO:0000256" key="10">
    <source>
        <dbReference type="PROSITE-ProRule" id="PRU01193"/>
    </source>
</evidence>
<evidence type="ECO:0000256" key="6">
    <source>
        <dbReference type="ARBA" id="ARBA00022989"/>
    </source>
</evidence>
<dbReference type="Pfam" id="PF03471">
    <property type="entry name" value="CorC_HlyC"/>
    <property type="match status" value="1"/>
</dbReference>
<dbReference type="PROSITE" id="PS51846">
    <property type="entry name" value="CNNM"/>
    <property type="match status" value="1"/>
</dbReference>
<organism evidence="14 15">
    <name type="scientific">Mycobacterium haemophilum</name>
    <dbReference type="NCBI Taxonomy" id="29311"/>
    <lineage>
        <taxon>Bacteria</taxon>
        <taxon>Bacillati</taxon>
        <taxon>Actinomycetota</taxon>
        <taxon>Actinomycetes</taxon>
        <taxon>Mycobacteriales</taxon>
        <taxon>Mycobacteriaceae</taxon>
        <taxon>Mycobacterium</taxon>
    </lineage>
</organism>
<evidence type="ECO:0000313" key="14">
    <source>
        <dbReference type="EMBL" id="KLO36896.1"/>
    </source>
</evidence>
<reference evidence="14 15" key="1">
    <citation type="submission" date="2015-05" db="EMBL/GenBank/DDBJ databases">
        <title>Genome sequence of Mycobacterium haemophilum.</title>
        <authorList>
            <person name="Greninger A.L."/>
            <person name="Cunningham G."/>
            <person name="Miller S."/>
        </authorList>
    </citation>
    <scope>NUCLEOTIDE SEQUENCE [LARGE SCALE GENOMIC DNA]</scope>
    <source>
        <strain evidence="15">UC1</strain>
    </source>
</reference>
<evidence type="ECO:0000256" key="8">
    <source>
        <dbReference type="ARBA" id="ARBA00023136"/>
    </source>
</evidence>
<keyword evidence="7 9" id="KW-0129">CBS domain</keyword>
<dbReference type="SUPFAM" id="SSF54631">
    <property type="entry name" value="CBS-domain pair"/>
    <property type="match status" value="1"/>
</dbReference>
<comment type="subcellular location">
    <subcellularLocation>
        <location evidence="1">Cell membrane</location>
        <topology evidence="1">Multi-pass membrane protein</topology>
    </subcellularLocation>
</comment>
<feature type="domain" description="CBS" evidence="12">
    <location>
        <begin position="225"/>
        <end position="284"/>
    </location>
</feature>
<dbReference type="SMART" id="SM01091">
    <property type="entry name" value="CorC_HlyC"/>
    <property type="match status" value="1"/>
</dbReference>
<keyword evidence="3" id="KW-1003">Cell membrane</keyword>
<dbReference type="GO" id="GO:0005886">
    <property type="term" value="C:plasma membrane"/>
    <property type="evidence" value="ECO:0007669"/>
    <property type="project" value="UniProtKB-SubCell"/>
</dbReference>
<dbReference type="Gene3D" id="3.10.580.10">
    <property type="entry name" value="CBS-domain"/>
    <property type="match status" value="1"/>
</dbReference>
<dbReference type="PROSITE" id="PS51371">
    <property type="entry name" value="CBS"/>
    <property type="match status" value="2"/>
</dbReference>
<dbReference type="InterPro" id="IPR036318">
    <property type="entry name" value="FAD-bd_PCMH-like_sf"/>
</dbReference>
<feature type="transmembrane region" description="Helical" evidence="11">
    <location>
        <begin position="60"/>
        <end position="81"/>
    </location>
</feature>
<keyword evidence="5" id="KW-0677">Repeat</keyword>
<dbReference type="InterPro" id="IPR000644">
    <property type="entry name" value="CBS_dom"/>
</dbReference>
<gene>
    <name evidence="14" type="ORF">ABH38_10900</name>
</gene>
<dbReference type="SMART" id="SM00116">
    <property type="entry name" value="CBS"/>
    <property type="match status" value="2"/>
</dbReference>
<dbReference type="EMBL" id="LDPR01000007">
    <property type="protein sequence ID" value="KLO36896.1"/>
    <property type="molecule type" value="Genomic_DNA"/>
</dbReference>
<dbReference type="Gene3D" id="3.30.465.10">
    <property type="match status" value="1"/>
</dbReference>
<evidence type="ECO:0000256" key="5">
    <source>
        <dbReference type="ARBA" id="ARBA00022737"/>
    </source>
</evidence>
<keyword evidence="8 10" id="KW-0472">Membrane</keyword>
<dbReference type="Pfam" id="PF01595">
    <property type="entry name" value="CNNM"/>
    <property type="match status" value="1"/>
</dbReference>
<evidence type="ECO:0000313" key="15">
    <source>
        <dbReference type="Proteomes" id="UP000036334"/>
    </source>
</evidence>
<dbReference type="Proteomes" id="UP000036334">
    <property type="component" value="Unassembled WGS sequence"/>
</dbReference>